<dbReference type="Proteomes" id="UP000287330">
    <property type="component" value="Unassembled WGS sequence"/>
</dbReference>
<proteinExistence type="predicted"/>
<protein>
    <recommendedName>
        <fullName evidence="3">Galactose oxidase</fullName>
    </recommendedName>
</protein>
<accession>A0A432Y9V8</accession>
<dbReference type="InterPro" id="IPR006652">
    <property type="entry name" value="Kelch_1"/>
</dbReference>
<dbReference type="SUPFAM" id="SSF117281">
    <property type="entry name" value="Kelch motif"/>
    <property type="match status" value="1"/>
</dbReference>
<dbReference type="EMBL" id="PIPV01000002">
    <property type="protein sequence ID" value="RUO57769.1"/>
    <property type="molecule type" value="Genomic_DNA"/>
</dbReference>
<sequence length="83" mass="9209">MTSAHPVVNYQGDLYSFGDYEALSRALKYDSTNQTWTPTNLPYIGRRHTAAVVFNDSIYVIGGNTGSRGPFLDTVQVFDMAVE</sequence>
<dbReference type="InterPro" id="IPR015915">
    <property type="entry name" value="Kelch-typ_b-propeller"/>
</dbReference>
<gene>
    <name evidence="1" type="ORF">CWE25_04695</name>
</gene>
<dbReference type="RefSeq" id="WP_110572902.1">
    <property type="nucleotide sequence ID" value="NZ_PIPV01000002.1"/>
</dbReference>
<organism evidence="1 2">
    <name type="scientific">Idiomarina fontislapidosi</name>
    <dbReference type="NCBI Taxonomy" id="263723"/>
    <lineage>
        <taxon>Bacteria</taxon>
        <taxon>Pseudomonadati</taxon>
        <taxon>Pseudomonadota</taxon>
        <taxon>Gammaproteobacteria</taxon>
        <taxon>Alteromonadales</taxon>
        <taxon>Idiomarinaceae</taxon>
        <taxon>Idiomarina</taxon>
    </lineage>
</organism>
<reference evidence="2" key="1">
    <citation type="journal article" date="2018" name="Front. Microbiol.">
        <title>Genome-Based Analysis Reveals the Taxonomy and Diversity of the Family Idiomarinaceae.</title>
        <authorList>
            <person name="Liu Y."/>
            <person name="Lai Q."/>
            <person name="Shao Z."/>
        </authorList>
    </citation>
    <scope>NUCLEOTIDE SEQUENCE [LARGE SCALE GENOMIC DNA]</scope>
    <source>
        <strain evidence="2">F23</strain>
    </source>
</reference>
<name>A0A432Y9V8_9GAMM</name>
<evidence type="ECO:0000313" key="1">
    <source>
        <dbReference type="EMBL" id="RUO57769.1"/>
    </source>
</evidence>
<dbReference type="Gene3D" id="2.120.10.80">
    <property type="entry name" value="Kelch-type beta propeller"/>
    <property type="match status" value="1"/>
</dbReference>
<evidence type="ECO:0008006" key="3">
    <source>
        <dbReference type="Google" id="ProtNLM"/>
    </source>
</evidence>
<dbReference type="AlphaFoldDB" id="A0A432Y9V8"/>
<comment type="caution">
    <text evidence="1">The sequence shown here is derived from an EMBL/GenBank/DDBJ whole genome shotgun (WGS) entry which is preliminary data.</text>
</comment>
<dbReference type="Pfam" id="PF01344">
    <property type="entry name" value="Kelch_1"/>
    <property type="match status" value="1"/>
</dbReference>
<keyword evidence="2" id="KW-1185">Reference proteome</keyword>
<evidence type="ECO:0000313" key="2">
    <source>
        <dbReference type="Proteomes" id="UP000287330"/>
    </source>
</evidence>
<dbReference type="OrthoDB" id="6328960at2"/>